<dbReference type="AlphaFoldDB" id="A0A5S5CVE4"/>
<dbReference type="Gene3D" id="3.30.565.10">
    <property type="entry name" value="Histidine kinase-like ATPase, C-terminal domain"/>
    <property type="match status" value="1"/>
</dbReference>
<evidence type="ECO:0000313" key="10">
    <source>
        <dbReference type="Proteomes" id="UP000325105"/>
    </source>
</evidence>
<organism evidence="9 10">
    <name type="scientific">Sphingobacterium allocomposti</name>
    <dbReference type="NCBI Taxonomy" id="415956"/>
    <lineage>
        <taxon>Bacteria</taxon>
        <taxon>Pseudomonadati</taxon>
        <taxon>Bacteroidota</taxon>
        <taxon>Sphingobacteriia</taxon>
        <taxon>Sphingobacteriales</taxon>
        <taxon>Sphingobacteriaceae</taxon>
        <taxon>Sphingobacterium</taxon>
    </lineage>
</organism>
<gene>
    <name evidence="9" type="ORF">BC792_1349</name>
</gene>
<comment type="catalytic activity">
    <reaction evidence="1">
        <text>ATP + protein L-histidine = ADP + protein N-phospho-L-histidine.</text>
        <dbReference type="EC" id="2.7.13.3"/>
    </reaction>
</comment>
<reference evidence="9 10" key="1">
    <citation type="submission" date="2019-07" db="EMBL/GenBank/DDBJ databases">
        <title>Genomic Encyclopedia of Archaeal and Bacterial Type Strains, Phase II (KMG-II): from individual species to whole genera.</title>
        <authorList>
            <person name="Goeker M."/>
        </authorList>
    </citation>
    <scope>NUCLEOTIDE SEQUENCE [LARGE SCALE GENOMIC DNA]</scope>
    <source>
        <strain evidence="9 10">DSM 18850</strain>
    </source>
</reference>
<evidence type="ECO:0000256" key="7">
    <source>
        <dbReference type="ARBA" id="ARBA00023012"/>
    </source>
</evidence>
<dbReference type="GO" id="GO:0005524">
    <property type="term" value="F:ATP binding"/>
    <property type="evidence" value="ECO:0007669"/>
    <property type="project" value="UniProtKB-KW"/>
</dbReference>
<dbReference type="GO" id="GO:0004673">
    <property type="term" value="F:protein histidine kinase activity"/>
    <property type="evidence" value="ECO:0007669"/>
    <property type="project" value="UniProtKB-EC"/>
</dbReference>
<keyword evidence="6" id="KW-0067">ATP-binding</keyword>
<evidence type="ECO:0000256" key="6">
    <source>
        <dbReference type="ARBA" id="ARBA00022840"/>
    </source>
</evidence>
<feature type="domain" description="Histidine kinase" evidence="8">
    <location>
        <begin position="1"/>
        <end position="77"/>
    </location>
</feature>
<proteinExistence type="predicted"/>
<dbReference type="InterPro" id="IPR005467">
    <property type="entry name" value="His_kinase_dom"/>
</dbReference>
<name>A0A5S5CVE4_9SPHI</name>
<keyword evidence="10" id="KW-1185">Reference proteome</keyword>
<evidence type="ECO:0000256" key="2">
    <source>
        <dbReference type="ARBA" id="ARBA00012438"/>
    </source>
</evidence>
<dbReference type="InterPro" id="IPR036890">
    <property type="entry name" value="HATPase_C_sf"/>
</dbReference>
<dbReference type="Pfam" id="PF02518">
    <property type="entry name" value="HATPase_c"/>
    <property type="match status" value="1"/>
</dbReference>
<evidence type="ECO:0000313" key="9">
    <source>
        <dbReference type="EMBL" id="TYP87757.1"/>
    </source>
</evidence>
<dbReference type="EC" id="2.7.13.3" evidence="2"/>
<keyword evidence="4" id="KW-0547">Nucleotide-binding</keyword>
<evidence type="ECO:0000256" key="1">
    <source>
        <dbReference type="ARBA" id="ARBA00000085"/>
    </source>
</evidence>
<sequence length="77" mass="8358">MAGVRRDGNVLIKVQDNGRGMSPDIQEQIFTPFFTTKKAGSGVGLTLSKQIMLLHKGNLFVESSEGKGSTFILQFPS</sequence>
<dbReference type="InterPro" id="IPR003594">
    <property type="entry name" value="HATPase_dom"/>
</dbReference>
<dbReference type="PANTHER" id="PTHR43065:SF46">
    <property type="entry name" value="C4-DICARBOXYLATE TRANSPORT SENSOR PROTEIN DCTB"/>
    <property type="match status" value="1"/>
</dbReference>
<protein>
    <recommendedName>
        <fullName evidence="2">histidine kinase</fullName>
        <ecNumber evidence="2">2.7.13.3</ecNumber>
    </recommendedName>
</protein>
<dbReference type="PRINTS" id="PR00344">
    <property type="entry name" value="BCTRLSENSOR"/>
</dbReference>
<keyword evidence="5 9" id="KW-0418">Kinase</keyword>
<keyword evidence="3" id="KW-0808">Transferase</keyword>
<dbReference type="InterPro" id="IPR004358">
    <property type="entry name" value="Sig_transdc_His_kin-like_C"/>
</dbReference>
<evidence type="ECO:0000256" key="4">
    <source>
        <dbReference type="ARBA" id="ARBA00022741"/>
    </source>
</evidence>
<accession>A0A5S5CVE4</accession>
<dbReference type="PANTHER" id="PTHR43065">
    <property type="entry name" value="SENSOR HISTIDINE KINASE"/>
    <property type="match status" value="1"/>
</dbReference>
<comment type="caution">
    <text evidence="9">The sequence shown here is derived from an EMBL/GenBank/DDBJ whole genome shotgun (WGS) entry which is preliminary data.</text>
</comment>
<keyword evidence="7" id="KW-0902">Two-component regulatory system</keyword>
<evidence type="ECO:0000256" key="3">
    <source>
        <dbReference type="ARBA" id="ARBA00022679"/>
    </source>
</evidence>
<dbReference type="SUPFAM" id="SSF55874">
    <property type="entry name" value="ATPase domain of HSP90 chaperone/DNA topoisomerase II/histidine kinase"/>
    <property type="match status" value="1"/>
</dbReference>
<evidence type="ECO:0000259" key="8">
    <source>
        <dbReference type="PROSITE" id="PS50109"/>
    </source>
</evidence>
<dbReference type="GO" id="GO:0000160">
    <property type="term" value="P:phosphorelay signal transduction system"/>
    <property type="evidence" value="ECO:0007669"/>
    <property type="project" value="UniProtKB-KW"/>
</dbReference>
<evidence type="ECO:0000256" key="5">
    <source>
        <dbReference type="ARBA" id="ARBA00022777"/>
    </source>
</evidence>
<dbReference type="Proteomes" id="UP000325105">
    <property type="component" value="Unassembled WGS sequence"/>
</dbReference>
<dbReference type="PROSITE" id="PS50109">
    <property type="entry name" value="HIS_KIN"/>
    <property type="match status" value="1"/>
</dbReference>
<dbReference type="EMBL" id="VNHX01000034">
    <property type="protein sequence ID" value="TYP87757.1"/>
    <property type="molecule type" value="Genomic_DNA"/>
</dbReference>